<evidence type="ECO:0000259" key="2">
    <source>
        <dbReference type="Pfam" id="PF17667"/>
    </source>
</evidence>
<dbReference type="OrthoDB" id="3270165at2759"/>
<accession>J4HXI5</accession>
<dbReference type="Proteomes" id="UP000006352">
    <property type="component" value="Unassembled WGS sequence"/>
</dbReference>
<dbReference type="InParanoid" id="J4HXI5"/>
<feature type="domain" description="Fungal-type protein kinase" evidence="2">
    <location>
        <begin position="551"/>
        <end position="600"/>
    </location>
</feature>
<keyword evidence="4" id="KW-1185">Reference proteome</keyword>
<dbReference type="InterPro" id="IPR040976">
    <property type="entry name" value="Pkinase_fungal"/>
</dbReference>
<proteinExistence type="predicted"/>
<feature type="domain" description="Fungal-type protein kinase" evidence="2">
    <location>
        <begin position="161"/>
        <end position="490"/>
    </location>
</feature>
<dbReference type="Pfam" id="PF17667">
    <property type="entry name" value="Pkinase_fungal"/>
    <property type="match status" value="2"/>
</dbReference>
<evidence type="ECO:0000313" key="4">
    <source>
        <dbReference type="Proteomes" id="UP000006352"/>
    </source>
</evidence>
<reference evidence="3 4" key="1">
    <citation type="journal article" date="2012" name="Appl. Environ. Microbiol.">
        <title>Short-read sequencing for genomic analysis of the brown rot fungus Fibroporia radiculosa.</title>
        <authorList>
            <person name="Tang J.D."/>
            <person name="Perkins A.D."/>
            <person name="Sonstegard T.S."/>
            <person name="Schroeder S.G."/>
            <person name="Burgess S.C."/>
            <person name="Diehl S.V."/>
        </authorList>
    </citation>
    <scope>NUCLEOTIDE SEQUENCE [LARGE SCALE GENOMIC DNA]</scope>
    <source>
        <strain evidence="3 4">TFFH 294</strain>
    </source>
</reference>
<organism evidence="3 4">
    <name type="scientific">Fibroporia radiculosa</name>
    <dbReference type="NCBI Taxonomy" id="599839"/>
    <lineage>
        <taxon>Eukaryota</taxon>
        <taxon>Fungi</taxon>
        <taxon>Dikarya</taxon>
        <taxon>Basidiomycota</taxon>
        <taxon>Agaricomycotina</taxon>
        <taxon>Agaricomycetes</taxon>
        <taxon>Polyporales</taxon>
        <taxon>Fibroporiaceae</taxon>
        <taxon>Fibroporia</taxon>
    </lineage>
</organism>
<name>J4HXI5_9APHY</name>
<dbReference type="EMBL" id="HE797110">
    <property type="protein sequence ID" value="CCM03307.1"/>
    <property type="molecule type" value="Genomic_DNA"/>
</dbReference>
<feature type="compositionally biased region" description="Polar residues" evidence="1">
    <location>
        <begin position="31"/>
        <end position="51"/>
    </location>
</feature>
<protein>
    <recommendedName>
        <fullName evidence="2">Fungal-type protein kinase domain-containing protein</fullName>
    </recommendedName>
</protein>
<dbReference type="PANTHER" id="PTHR38248">
    <property type="entry name" value="FUNK1 6"/>
    <property type="match status" value="1"/>
</dbReference>
<evidence type="ECO:0000256" key="1">
    <source>
        <dbReference type="SAM" id="MobiDB-lite"/>
    </source>
</evidence>
<dbReference type="RefSeq" id="XP_012182590.1">
    <property type="nucleotide sequence ID" value="XM_012327200.1"/>
</dbReference>
<dbReference type="HOGENOM" id="CLU_010865_0_0_1"/>
<sequence>MSTHTTIAGVSSCRSTESSHCSQSESTTRSGTLSTDTPSPDQSSNANSEKLYQNNIYTGKRVSLWARPIEHFIERLVPSRTPIPTCSDATQVFDIKTYAPEQNLHEPVLAGLRKLIASFPDDKRLKFHNVEQPIKFPYALEGYENKATTPDIICSHPKNANACLSRPQWQNISLVFGVNSNAMDDPMALKHVTQLADSAQNILIANNCLFTFAVGLYGNMARIFRFDHASIIASPPFDYVERAKLLYAFLWRFVHPIDSLCVVVGADPTVQPTRQADWDLAAALVKKHNKGTFGAESHRACRWIIRQKPYLMYERYLTFRIVHMHPELFSRATTVWEAFKEGDDSGQTYIIKDAWREMKHRFEAGFYNDILSGSAPGQLEFVIPEDKQVHGIAKVEAAIDLGECECRMYDEACKPPNTSAARPAGADVSQTQRIPFYMICHRTISYTWNRMGEERSHTRLFVKTVGRPIHQFCSTRELIEAIRDAIKGKPQSIQGRIVDANPGFLGDLDYSFNWKMYLRAQQALPTLESWLQFVHDGKGIFADETHLLTAEELEEHAKQIGPTARTGTYCFMAYEILRESVVHEPRHDLESFYWVLLWLVLRHTDHDHEDGKKAWKTIFHHDDLWAMAVAKGCWLCDHAGIKVANNAPLTMLLDVFGKLCRRSIRYMDSEFVPLTYDAVLAAFQRALDMPEWPENDAAIPLKTSKSAPPAHRCRSKAENNQDKVENIGQEIGEAADGSTDSDAHNLNASNTLGIELSEFARPSGENVAARSPERANDHVDTELVRELRAVVSYITKQEKDAQWNLDEPSSFTFPSLSRLKRSRSTSAFRSGASSRALVSKRVRTSMDDEEIYVSFRRQSRANGSAVS</sequence>
<dbReference type="AlphaFoldDB" id="J4HXI5"/>
<dbReference type="GeneID" id="24098218"/>
<feature type="region of interest" description="Disordered" evidence="1">
    <location>
        <begin position="699"/>
        <end position="723"/>
    </location>
</feature>
<gene>
    <name evidence="3" type="ORF">FIBRA_05435</name>
</gene>
<feature type="region of interest" description="Disordered" evidence="1">
    <location>
        <begin position="1"/>
        <end position="51"/>
    </location>
</feature>
<evidence type="ECO:0000313" key="3">
    <source>
        <dbReference type="EMBL" id="CCM03307.1"/>
    </source>
</evidence>
<feature type="compositionally biased region" description="Low complexity" evidence="1">
    <location>
        <begin position="11"/>
        <end position="30"/>
    </location>
</feature>
<dbReference type="PANTHER" id="PTHR38248:SF2">
    <property type="entry name" value="FUNK1 11"/>
    <property type="match status" value="1"/>
</dbReference>